<proteinExistence type="predicted"/>
<accession>A0A1J4NB25</accession>
<reference evidence="2" key="1">
    <citation type="submission" date="2016-10" db="EMBL/GenBank/DDBJ databases">
        <title>Draft Genome Sequence of Nocardioides luteus Strain BAFB, an Alkane-Degrading Bacterium Isolated from JP-7 Polluted Soil.</title>
        <authorList>
            <person name="Brown L."/>
            <person name="Ruiz O.N."/>
            <person name="Gunasekera T."/>
        </authorList>
    </citation>
    <scope>NUCLEOTIDE SEQUENCE [LARGE SCALE GENOMIC DNA]</scope>
    <source>
        <strain evidence="2">BAFB</strain>
    </source>
</reference>
<feature type="region of interest" description="Disordered" evidence="1">
    <location>
        <begin position="1"/>
        <end position="46"/>
    </location>
</feature>
<dbReference type="AlphaFoldDB" id="A0A1J4NB25"/>
<comment type="caution">
    <text evidence="2">The sequence shown here is derived from an EMBL/GenBank/DDBJ whole genome shotgun (WGS) entry which is preliminary data.</text>
</comment>
<gene>
    <name evidence="2" type="ORF">UG56_000550</name>
</gene>
<sequence length="220" mass="23926">MVVKFRRKSTPSHRGEPSASVGDRPVADERPVPAAPEIGPFDIDSAPDGLITGDWVDLGSMMLAPAPGKELRLQVDEKSGQIAAVMLTAEDGAMELRAFAAPRNGDLWTESLPMLRDDVQQRGGATADLQGPWGTELITQMKVKLPDGQPAVQQTRIIGVNGPRWMLRATMLGRPAMEPTAGKEWEKLLEQVVVRRGVEAKPKGEALEVKLPPNARRVEK</sequence>
<protein>
    <recommendedName>
        <fullName evidence="4">DUF3710 domain-containing protein</fullName>
    </recommendedName>
</protein>
<organism evidence="2 3">
    <name type="scientific">Nocardioides luteus</name>
    <dbReference type="NCBI Taxonomy" id="1844"/>
    <lineage>
        <taxon>Bacteria</taxon>
        <taxon>Bacillati</taxon>
        <taxon>Actinomycetota</taxon>
        <taxon>Actinomycetes</taxon>
        <taxon>Propionibacteriales</taxon>
        <taxon>Nocardioidaceae</taxon>
        <taxon>Nocardioides</taxon>
    </lineage>
</organism>
<dbReference type="OrthoDB" id="8480367at2"/>
<dbReference type="STRING" id="1844.UG56_000550"/>
<evidence type="ECO:0008006" key="4">
    <source>
        <dbReference type="Google" id="ProtNLM"/>
    </source>
</evidence>
<dbReference type="Pfam" id="PF12502">
    <property type="entry name" value="DUF3710"/>
    <property type="match status" value="1"/>
</dbReference>
<evidence type="ECO:0000256" key="1">
    <source>
        <dbReference type="SAM" id="MobiDB-lite"/>
    </source>
</evidence>
<dbReference type="EMBL" id="JZDQ02000001">
    <property type="protein sequence ID" value="OIJ28756.1"/>
    <property type="molecule type" value="Genomic_DNA"/>
</dbReference>
<feature type="compositionally biased region" description="Basic residues" evidence="1">
    <location>
        <begin position="1"/>
        <end position="11"/>
    </location>
</feature>
<dbReference type="Proteomes" id="UP000033772">
    <property type="component" value="Unassembled WGS sequence"/>
</dbReference>
<evidence type="ECO:0000313" key="3">
    <source>
        <dbReference type="Proteomes" id="UP000033772"/>
    </source>
</evidence>
<name>A0A1J4NB25_9ACTN</name>
<evidence type="ECO:0000313" key="2">
    <source>
        <dbReference type="EMBL" id="OIJ28756.1"/>
    </source>
</evidence>
<dbReference type="RefSeq" id="WP_045547228.1">
    <property type="nucleotide sequence ID" value="NZ_JZDQ02000001.1"/>
</dbReference>
<dbReference type="InterPro" id="IPR022183">
    <property type="entry name" value="DUF3710"/>
</dbReference>
<keyword evidence="3" id="KW-1185">Reference proteome</keyword>